<dbReference type="GO" id="GO:0032259">
    <property type="term" value="P:methylation"/>
    <property type="evidence" value="ECO:0007669"/>
    <property type="project" value="UniProtKB-KW"/>
</dbReference>
<dbReference type="SUPFAM" id="SSF55729">
    <property type="entry name" value="Acyl-CoA N-acyltransferases (Nat)"/>
    <property type="match status" value="1"/>
</dbReference>
<comment type="caution">
    <text evidence="4">The sequence shown here is derived from an EMBL/GenBank/DDBJ whole genome shotgun (WGS) entry which is preliminary data.</text>
</comment>
<dbReference type="CDD" id="cd02440">
    <property type="entry name" value="AdoMet_MTases"/>
    <property type="match status" value="1"/>
</dbReference>
<dbReference type="Gene3D" id="3.40.630.30">
    <property type="match status" value="1"/>
</dbReference>
<reference evidence="4 5" key="1">
    <citation type="submission" date="2015-11" db="EMBL/GenBank/DDBJ databases">
        <title>Genomic analysis of 38 Legionella species identifies large and diverse effector repertoires.</title>
        <authorList>
            <person name="Burstein D."/>
            <person name="Amaro F."/>
            <person name="Zusman T."/>
            <person name="Lifshitz Z."/>
            <person name="Cohen O."/>
            <person name="Gilbert J.A."/>
            <person name="Pupko T."/>
            <person name="Shuman H.A."/>
            <person name="Segal G."/>
        </authorList>
    </citation>
    <scope>NUCLEOTIDE SEQUENCE [LARGE SCALE GENOMIC DNA]</scope>
    <source>
        <strain evidence="4 5">ATCC 49506</strain>
    </source>
</reference>
<dbReference type="GO" id="GO:0008168">
    <property type="term" value="F:methyltransferase activity"/>
    <property type="evidence" value="ECO:0007669"/>
    <property type="project" value="UniProtKB-KW"/>
</dbReference>
<dbReference type="Gene3D" id="2.20.25.110">
    <property type="entry name" value="S-adenosyl-L-methionine-dependent methyltransferases"/>
    <property type="match status" value="1"/>
</dbReference>
<feature type="domain" description="N-acetyltransferase" evidence="3">
    <location>
        <begin position="17"/>
        <end position="178"/>
    </location>
</feature>
<proteinExistence type="predicted"/>
<evidence type="ECO:0000256" key="1">
    <source>
        <dbReference type="ARBA" id="ARBA00022679"/>
    </source>
</evidence>
<sequence>MDEFKSSSCNGDEDQFMKIKRLMQEDWELWKSCRLEALKNSPESFGSSYEEEVLMSDIDFQHRLTKGYVLGAFVDDLLVSSVGFYKLNSLKTKHRGVLWGMYTRLEYRGKGIATALIQTLIQHARTCVTQLHLTCVVSNFVARAFYQKQGFRIYGTEPKALKINDTFYDEYLMVLDFNEEPMKKLDTYQSLCTEVYDLSKPNAPQDEYSFYRSYAAEANGLILEPMCGTGRFLLPLVAEGFDVHGFDASQPMLERLHAKASSKNLKPKIWHGFIEDLNQSDKYSLIFIPSGSFGLITEKADIQKALKTIFAHLEDKGLFVFEVETRHAVPEELGIWRGTRWPKKDGTLIVLSQLAMLDEEVYYSIGKYELVDNNRVIQTEVEEYKIRIYQDTSFLFNLLTEIGFSEVRMVKAFDRLASTEETDESIVFECRK</sequence>
<protein>
    <submittedName>
        <fullName evidence="4">Methyltransferase</fullName>
    </submittedName>
</protein>
<dbReference type="SUPFAM" id="SSF53335">
    <property type="entry name" value="S-adenosyl-L-methionine-dependent methyltransferases"/>
    <property type="match status" value="1"/>
</dbReference>
<evidence type="ECO:0000256" key="2">
    <source>
        <dbReference type="ARBA" id="ARBA00023315"/>
    </source>
</evidence>
<evidence type="ECO:0000259" key="3">
    <source>
        <dbReference type="PROSITE" id="PS51186"/>
    </source>
</evidence>
<dbReference type="Pfam" id="PF00583">
    <property type="entry name" value="Acetyltransf_1"/>
    <property type="match status" value="1"/>
</dbReference>
<keyword evidence="2" id="KW-0012">Acyltransferase</keyword>
<gene>
    <name evidence="4" type="ORF">Lnau_2355</name>
</gene>
<dbReference type="Gene3D" id="3.40.50.150">
    <property type="entry name" value="Vaccinia Virus protein VP39"/>
    <property type="match status" value="1"/>
</dbReference>
<dbReference type="Proteomes" id="UP000054725">
    <property type="component" value="Unassembled WGS sequence"/>
</dbReference>
<name>A0A0W0WMP7_9GAMM</name>
<dbReference type="InterPro" id="IPR016181">
    <property type="entry name" value="Acyl_CoA_acyltransferase"/>
</dbReference>
<dbReference type="InterPro" id="IPR041698">
    <property type="entry name" value="Methyltransf_25"/>
</dbReference>
<dbReference type="Pfam" id="PF13649">
    <property type="entry name" value="Methyltransf_25"/>
    <property type="match status" value="1"/>
</dbReference>
<dbReference type="PROSITE" id="PS51186">
    <property type="entry name" value="GNAT"/>
    <property type="match status" value="1"/>
</dbReference>
<dbReference type="STRING" id="45070.Lnau_2355"/>
<dbReference type="CDD" id="cd04301">
    <property type="entry name" value="NAT_SF"/>
    <property type="match status" value="1"/>
</dbReference>
<dbReference type="InterPro" id="IPR000182">
    <property type="entry name" value="GNAT_dom"/>
</dbReference>
<keyword evidence="1 4" id="KW-0808">Transferase</keyword>
<evidence type="ECO:0000313" key="5">
    <source>
        <dbReference type="Proteomes" id="UP000054725"/>
    </source>
</evidence>
<keyword evidence="5" id="KW-1185">Reference proteome</keyword>
<dbReference type="InterPro" id="IPR029063">
    <property type="entry name" value="SAM-dependent_MTases_sf"/>
</dbReference>
<organism evidence="4 5">
    <name type="scientific">Legionella nautarum</name>
    <dbReference type="NCBI Taxonomy" id="45070"/>
    <lineage>
        <taxon>Bacteria</taxon>
        <taxon>Pseudomonadati</taxon>
        <taxon>Pseudomonadota</taxon>
        <taxon>Gammaproteobacteria</taxon>
        <taxon>Legionellales</taxon>
        <taxon>Legionellaceae</taxon>
        <taxon>Legionella</taxon>
    </lineage>
</organism>
<accession>A0A0W0WMP7</accession>
<dbReference type="EMBL" id="LNYO01000023">
    <property type="protein sequence ID" value="KTD33604.1"/>
    <property type="molecule type" value="Genomic_DNA"/>
</dbReference>
<keyword evidence="4" id="KW-0489">Methyltransferase</keyword>
<dbReference type="GO" id="GO:0016747">
    <property type="term" value="F:acyltransferase activity, transferring groups other than amino-acyl groups"/>
    <property type="evidence" value="ECO:0007669"/>
    <property type="project" value="InterPro"/>
</dbReference>
<dbReference type="PANTHER" id="PTHR43420">
    <property type="entry name" value="ACETYLTRANSFERASE"/>
    <property type="match status" value="1"/>
</dbReference>
<dbReference type="InterPro" id="IPR050680">
    <property type="entry name" value="YpeA/RimI_acetyltransf"/>
</dbReference>
<dbReference type="AlphaFoldDB" id="A0A0W0WMP7"/>
<evidence type="ECO:0000313" key="4">
    <source>
        <dbReference type="EMBL" id="KTD33604.1"/>
    </source>
</evidence>
<dbReference type="PATRIC" id="fig|45070.6.peg.2487"/>